<evidence type="ECO:0000256" key="4">
    <source>
        <dbReference type="ARBA" id="ARBA00023136"/>
    </source>
</evidence>
<feature type="transmembrane region" description="Helical" evidence="5">
    <location>
        <begin position="111"/>
        <end position="137"/>
    </location>
</feature>
<dbReference type="AlphaFoldDB" id="G8BUS2"/>
<feature type="transmembrane region" description="Helical" evidence="5">
    <location>
        <begin position="408"/>
        <end position="429"/>
    </location>
</feature>
<evidence type="ECO:0000256" key="1">
    <source>
        <dbReference type="ARBA" id="ARBA00004141"/>
    </source>
</evidence>
<proteinExistence type="predicted"/>
<feature type="transmembrane region" description="Helical" evidence="5">
    <location>
        <begin position="359"/>
        <end position="379"/>
    </location>
</feature>
<accession>G8BUS2</accession>
<dbReference type="PANTHER" id="PTHR11785:SF382">
    <property type="entry name" value="LOW-AFFINITY METHIONINE PERMEASE"/>
    <property type="match status" value="1"/>
</dbReference>
<dbReference type="EMBL" id="HE612861">
    <property type="protein sequence ID" value="CCE63504.1"/>
    <property type="molecule type" value="Genomic_DNA"/>
</dbReference>
<dbReference type="PANTHER" id="PTHR11785">
    <property type="entry name" value="AMINO ACID TRANSPORTER"/>
    <property type="match status" value="1"/>
</dbReference>
<feature type="transmembrane region" description="Helical" evidence="5">
    <location>
        <begin position="228"/>
        <end position="248"/>
    </location>
</feature>
<dbReference type="KEGG" id="tpf:TPHA_0F00170"/>
<dbReference type="InterPro" id="IPR050598">
    <property type="entry name" value="AminoAcid_Transporter"/>
</dbReference>
<dbReference type="STRING" id="1071381.G8BUS2"/>
<dbReference type="InterPro" id="IPR002293">
    <property type="entry name" value="AA/rel_permease1"/>
</dbReference>
<dbReference type="GO" id="GO:1903692">
    <property type="term" value="P:methionine import across plasma membrane"/>
    <property type="evidence" value="ECO:0007669"/>
    <property type="project" value="EnsemblFungi"/>
</dbReference>
<keyword evidence="4 5" id="KW-0472">Membrane</keyword>
<feature type="transmembrane region" description="Helical" evidence="5">
    <location>
        <begin position="470"/>
        <end position="492"/>
    </location>
</feature>
<evidence type="ECO:0000256" key="2">
    <source>
        <dbReference type="ARBA" id="ARBA00022692"/>
    </source>
</evidence>
<dbReference type="RefSeq" id="XP_003685938.1">
    <property type="nucleotide sequence ID" value="XM_003685890.1"/>
</dbReference>
<evidence type="ECO:0000256" key="5">
    <source>
        <dbReference type="SAM" id="Phobius"/>
    </source>
</evidence>
<sequence length="556" mass="62584">MEDTRLLFSSQAIADEDDYDINLSKVEIPVKYGSFSSLESGTLLDIEPNLNNYDDYDNNNENEQIKELSTEVPQGRHLGVFSTMVLFICRMVGSGIFATPSSILVNCGGNATLFLGVWIIAALVALSGLYLFLEFGSWLPRSGGKKNFLEQAYNKPKLMMSVSFGLFSVLTGLAMSNSIIFGKYVSSILDIQNLLYSRYISISLIVTVIIIHGFSVKTGVRIQNFLGGLKFILIFLICATGFYSMFFYDNSNENNLILWKDFQYDSELSLSSLASAFINAFFCFSGWDSVHAVSSEIKNPNRTLKLAGPMSLFICFICYLMMNLAYLKVLTYEEIKEAGPLVGSVLFIKLFGDTIGGKLMSLSIILSSISNVFIVLYGISRMNQEIFREGYLPFSKYLVKNWPTGAPFPSLLIGGLLSISWLVFLPPAGKSFDYLVNMEGYGNQFFLLLISIGIFIFRREQQYATASIRCPNMCVWTIILVSMYLLIAPFIGNQDINSVGHFPPYQVTALLLVYTGFLYWFITFYLTPKIFCYKLIRKVVIQKDGLSTTEWIHNYN</sequence>
<evidence type="ECO:0000313" key="7">
    <source>
        <dbReference type="Proteomes" id="UP000005666"/>
    </source>
</evidence>
<keyword evidence="2 5" id="KW-0812">Transmembrane</keyword>
<evidence type="ECO:0008006" key="8">
    <source>
        <dbReference type="Google" id="ProtNLM"/>
    </source>
</evidence>
<dbReference type="GO" id="GO:0015191">
    <property type="term" value="F:L-methionine transmembrane transporter activity"/>
    <property type="evidence" value="ECO:0007669"/>
    <property type="project" value="EnsemblFungi"/>
</dbReference>
<dbReference type="HOGENOM" id="CLU_013661_4_0_1"/>
<feature type="transmembrane region" description="Helical" evidence="5">
    <location>
        <begin position="307"/>
        <end position="327"/>
    </location>
</feature>
<dbReference type="GO" id="GO:0016020">
    <property type="term" value="C:membrane"/>
    <property type="evidence" value="ECO:0007669"/>
    <property type="project" value="UniProtKB-SubCell"/>
</dbReference>
<dbReference type="Pfam" id="PF13520">
    <property type="entry name" value="AA_permease_2"/>
    <property type="match status" value="1"/>
</dbReference>
<gene>
    <name evidence="6" type="primary">TPHA0F00170</name>
    <name evidence="6" type="ordered locus">TPHA_0F00170</name>
</gene>
<keyword evidence="7" id="KW-1185">Reference proteome</keyword>
<dbReference type="Gene3D" id="1.20.1740.10">
    <property type="entry name" value="Amino acid/polyamine transporter I"/>
    <property type="match status" value="1"/>
</dbReference>
<dbReference type="eggNOG" id="KOG1287">
    <property type="taxonomic scope" value="Eukaryota"/>
</dbReference>
<comment type="subcellular location">
    <subcellularLocation>
        <location evidence="1">Membrane</location>
        <topology evidence="1">Multi-pass membrane protein</topology>
    </subcellularLocation>
</comment>
<evidence type="ECO:0000313" key="6">
    <source>
        <dbReference type="EMBL" id="CCE63504.1"/>
    </source>
</evidence>
<name>G8BUS2_TETPH</name>
<dbReference type="GeneID" id="11535411"/>
<feature type="transmembrane region" description="Helical" evidence="5">
    <location>
        <begin position="78"/>
        <end position="99"/>
    </location>
</feature>
<dbReference type="PIRSF" id="PIRSF006060">
    <property type="entry name" value="AA_transporter"/>
    <property type="match status" value="1"/>
</dbReference>
<feature type="transmembrane region" description="Helical" evidence="5">
    <location>
        <begin position="441"/>
        <end position="458"/>
    </location>
</feature>
<keyword evidence="3 5" id="KW-1133">Transmembrane helix</keyword>
<evidence type="ECO:0000256" key="3">
    <source>
        <dbReference type="ARBA" id="ARBA00022989"/>
    </source>
</evidence>
<reference evidence="6 7" key="1">
    <citation type="journal article" date="2011" name="Proc. Natl. Acad. Sci. U.S.A.">
        <title>Evolutionary erosion of yeast sex chromosomes by mating-type switching accidents.</title>
        <authorList>
            <person name="Gordon J.L."/>
            <person name="Armisen D."/>
            <person name="Proux-Wera E."/>
            <person name="Oheigeartaigh S.S."/>
            <person name="Byrne K.P."/>
            <person name="Wolfe K.H."/>
        </authorList>
    </citation>
    <scope>NUCLEOTIDE SEQUENCE [LARGE SCALE GENOMIC DNA]</scope>
    <source>
        <strain evidence="7">ATCC 24235 / CBS 4417 / NBRC 1672 / NRRL Y-8282 / UCD 70-5</strain>
    </source>
</reference>
<organism evidence="6 7">
    <name type="scientific">Tetrapisispora phaffii (strain ATCC 24235 / CBS 4417 / NBRC 1672 / NRRL Y-8282 / UCD 70-5)</name>
    <name type="common">Yeast</name>
    <name type="synonym">Fabospora phaffii</name>
    <dbReference type="NCBI Taxonomy" id="1071381"/>
    <lineage>
        <taxon>Eukaryota</taxon>
        <taxon>Fungi</taxon>
        <taxon>Dikarya</taxon>
        <taxon>Ascomycota</taxon>
        <taxon>Saccharomycotina</taxon>
        <taxon>Saccharomycetes</taxon>
        <taxon>Saccharomycetales</taxon>
        <taxon>Saccharomycetaceae</taxon>
        <taxon>Tetrapisispora</taxon>
    </lineage>
</organism>
<dbReference type="OrthoDB" id="5982228at2759"/>
<dbReference type="Proteomes" id="UP000005666">
    <property type="component" value="Chromosome 6"/>
</dbReference>
<feature type="transmembrane region" description="Helical" evidence="5">
    <location>
        <begin position="268"/>
        <end position="287"/>
    </location>
</feature>
<feature type="transmembrane region" description="Helical" evidence="5">
    <location>
        <begin position="196"/>
        <end position="216"/>
    </location>
</feature>
<feature type="transmembrane region" description="Helical" evidence="5">
    <location>
        <begin position="504"/>
        <end position="527"/>
    </location>
</feature>
<dbReference type="OMA" id="AIVFGKY"/>
<feature type="transmembrane region" description="Helical" evidence="5">
    <location>
        <begin position="158"/>
        <end position="176"/>
    </location>
</feature>
<protein>
    <recommendedName>
        <fullName evidence="8">Amino acid permease/ SLC12A domain-containing protein</fullName>
    </recommendedName>
</protein>